<keyword evidence="3" id="KW-0677">Repeat</keyword>
<dbReference type="GO" id="GO:0006357">
    <property type="term" value="P:regulation of transcription by RNA polymerase II"/>
    <property type="evidence" value="ECO:0007669"/>
    <property type="project" value="TreeGrafter"/>
</dbReference>
<feature type="region of interest" description="Disordered" evidence="5">
    <location>
        <begin position="182"/>
        <end position="223"/>
    </location>
</feature>
<dbReference type="EnsemblPlants" id="OB03G33930.1">
    <property type="protein sequence ID" value="OB03G33930.1"/>
    <property type="gene ID" value="OB03G33930"/>
</dbReference>
<dbReference type="PANTHER" id="PTHR22846">
    <property type="entry name" value="WD40 REPEAT PROTEIN"/>
    <property type="match status" value="1"/>
</dbReference>
<dbReference type="PROSITE" id="PS50896">
    <property type="entry name" value="LISH"/>
    <property type="match status" value="1"/>
</dbReference>
<evidence type="ECO:0000256" key="3">
    <source>
        <dbReference type="ARBA" id="ARBA00022737"/>
    </source>
</evidence>
<evidence type="ECO:0000256" key="5">
    <source>
        <dbReference type="SAM" id="MobiDB-lite"/>
    </source>
</evidence>
<evidence type="ECO:0000256" key="2">
    <source>
        <dbReference type="ARBA" id="ARBA00022574"/>
    </source>
</evidence>
<organism evidence="6">
    <name type="scientific">Oryza brachyantha</name>
    <name type="common">malo sina</name>
    <dbReference type="NCBI Taxonomy" id="4533"/>
    <lineage>
        <taxon>Eukaryota</taxon>
        <taxon>Viridiplantae</taxon>
        <taxon>Streptophyta</taxon>
        <taxon>Embryophyta</taxon>
        <taxon>Tracheophyta</taxon>
        <taxon>Spermatophyta</taxon>
        <taxon>Magnoliopsida</taxon>
        <taxon>Liliopsida</taxon>
        <taxon>Poales</taxon>
        <taxon>Poaceae</taxon>
        <taxon>BOP clade</taxon>
        <taxon>Oryzoideae</taxon>
        <taxon>Oryzeae</taxon>
        <taxon>Oryzinae</taxon>
        <taxon>Oryza</taxon>
    </lineage>
</organism>
<keyword evidence="2" id="KW-0853">WD repeat</keyword>
<proteinExistence type="predicted"/>
<evidence type="ECO:0000313" key="7">
    <source>
        <dbReference type="Proteomes" id="UP000006038"/>
    </source>
</evidence>
<feature type="compositionally biased region" description="Basic and acidic residues" evidence="5">
    <location>
        <begin position="184"/>
        <end position="194"/>
    </location>
</feature>
<dbReference type="InterPro" id="IPR045183">
    <property type="entry name" value="Ebi-like"/>
</dbReference>
<feature type="region of interest" description="Disordered" evidence="5">
    <location>
        <begin position="104"/>
        <end position="125"/>
    </location>
</feature>
<comment type="subcellular location">
    <subcellularLocation>
        <location evidence="1">Nucleus</location>
    </subcellularLocation>
</comment>
<protein>
    <submittedName>
        <fullName evidence="6">Uncharacterized protein</fullName>
    </submittedName>
</protein>
<dbReference type="eggNOG" id="KOG0273">
    <property type="taxonomic scope" value="Eukaryota"/>
</dbReference>
<evidence type="ECO:0000256" key="4">
    <source>
        <dbReference type="ARBA" id="ARBA00023242"/>
    </source>
</evidence>
<dbReference type="Gene3D" id="1.20.960.30">
    <property type="match status" value="1"/>
</dbReference>
<keyword evidence="4" id="KW-0539">Nucleus</keyword>
<dbReference type="Pfam" id="PF08513">
    <property type="entry name" value="LisH"/>
    <property type="match status" value="1"/>
</dbReference>
<evidence type="ECO:0000256" key="1">
    <source>
        <dbReference type="ARBA" id="ARBA00004123"/>
    </source>
</evidence>
<dbReference type="GO" id="GO:0000118">
    <property type="term" value="C:histone deacetylase complex"/>
    <property type="evidence" value="ECO:0007669"/>
    <property type="project" value="TreeGrafter"/>
</dbReference>
<keyword evidence="7" id="KW-1185">Reference proteome</keyword>
<sequence>MSGPNPGDLTANDLNAAVYRYLIESGFVHTAYNFKHEARLAEYEFEGKKIPMGTLIRVVWEGLRHIELKANSEVTDDENFHHFSSLDLLTKDVAELKREITGRAKPDSVETTKEKKNETAKTVKSHYSVETTKKKKNETVKTVKAPYSVETIKGKKNKTVKTVEAHCSDYVDDTMVYRIQPSRKAKDYSVRLTEESSSNSDEISRERKRRRLLKAKTTAVHKR</sequence>
<dbReference type="KEGG" id="obr:102713344"/>
<evidence type="ECO:0000313" key="6">
    <source>
        <dbReference type="EnsemblPlants" id="OB03G33930.1"/>
    </source>
</evidence>
<dbReference type="GO" id="GO:0003714">
    <property type="term" value="F:transcription corepressor activity"/>
    <property type="evidence" value="ECO:0007669"/>
    <property type="project" value="InterPro"/>
</dbReference>
<dbReference type="OrthoDB" id="1367865at2759"/>
<dbReference type="InterPro" id="IPR006594">
    <property type="entry name" value="LisH"/>
</dbReference>
<dbReference type="STRING" id="4533.J3LQR7"/>
<dbReference type="GeneID" id="102713344"/>
<feature type="compositionally biased region" description="Basic residues" evidence="5">
    <location>
        <begin position="206"/>
        <end position="223"/>
    </location>
</feature>
<dbReference type="RefSeq" id="XP_015690615.1">
    <property type="nucleotide sequence ID" value="XM_015835129.2"/>
</dbReference>
<feature type="compositionally biased region" description="Basic and acidic residues" evidence="5">
    <location>
        <begin position="104"/>
        <end position="121"/>
    </location>
</feature>
<dbReference type="Gramene" id="OB03G33930.1">
    <property type="protein sequence ID" value="OB03G33930.1"/>
    <property type="gene ID" value="OB03G33930"/>
</dbReference>
<dbReference type="PANTHER" id="PTHR22846:SF55">
    <property type="entry name" value="LISH DOMAIN-CONTAINING PROTEIN"/>
    <property type="match status" value="1"/>
</dbReference>
<accession>J3LQR7</accession>
<dbReference type="HOGENOM" id="CLU_125204_0_0_1"/>
<dbReference type="SMART" id="SM00667">
    <property type="entry name" value="LisH"/>
    <property type="match status" value="1"/>
</dbReference>
<dbReference type="RefSeq" id="XP_006651595.1">
    <property type="nucleotide sequence ID" value="XM_006651532.3"/>
</dbReference>
<name>J3LQR7_ORYBR</name>
<gene>
    <name evidence="6" type="primary">LOC102713344</name>
</gene>
<dbReference type="OMA" id="KSHYSVE"/>
<dbReference type="AlphaFoldDB" id="J3LQR7"/>
<dbReference type="Proteomes" id="UP000006038">
    <property type="component" value="Chromosome 3"/>
</dbReference>
<reference evidence="6" key="2">
    <citation type="submission" date="2013-04" db="UniProtKB">
        <authorList>
            <consortium name="EnsemblPlants"/>
        </authorList>
    </citation>
    <scope>IDENTIFICATION</scope>
</reference>
<reference evidence="6" key="1">
    <citation type="journal article" date="2013" name="Nat. Commun.">
        <title>Whole-genome sequencing of Oryza brachyantha reveals mechanisms underlying Oryza genome evolution.</title>
        <authorList>
            <person name="Chen J."/>
            <person name="Huang Q."/>
            <person name="Gao D."/>
            <person name="Wang J."/>
            <person name="Lang Y."/>
            <person name="Liu T."/>
            <person name="Li B."/>
            <person name="Bai Z."/>
            <person name="Luis Goicoechea J."/>
            <person name="Liang C."/>
            <person name="Chen C."/>
            <person name="Zhang W."/>
            <person name="Sun S."/>
            <person name="Liao Y."/>
            <person name="Zhang X."/>
            <person name="Yang L."/>
            <person name="Song C."/>
            <person name="Wang M."/>
            <person name="Shi J."/>
            <person name="Liu G."/>
            <person name="Liu J."/>
            <person name="Zhou H."/>
            <person name="Zhou W."/>
            <person name="Yu Q."/>
            <person name="An N."/>
            <person name="Chen Y."/>
            <person name="Cai Q."/>
            <person name="Wang B."/>
            <person name="Liu B."/>
            <person name="Min J."/>
            <person name="Huang Y."/>
            <person name="Wu H."/>
            <person name="Li Z."/>
            <person name="Zhang Y."/>
            <person name="Yin Y."/>
            <person name="Song W."/>
            <person name="Jiang J."/>
            <person name="Jackson S.A."/>
            <person name="Wing R.A."/>
            <person name="Wang J."/>
            <person name="Chen M."/>
        </authorList>
    </citation>
    <scope>NUCLEOTIDE SEQUENCE [LARGE SCALE GENOMIC DNA]</scope>
    <source>
        <strain evidence="6">cv. IRGC 101232</strain>
    </source>
</reference>